<keyword evidence="3" id="KW-1185">Reference proteome</keyword>
<name>A0A2J7PGP8_9NEOP</name>
<feature type="compositionally biased region" description="Basic and acidic residues" evidence="1">
    <location>
        <begin position="104"/>
        <end position="131"/>
    </location>
</feature>
<dbReference type="Gene3D" id="6.10.140.1000">
    <property type="match status" value="1"/>
</dbReference>
<dbReference type="OrthoDB" id="206724at2759"/>
<evidence type="ECO:0000313" key="2">
    <source>
        <dbReference type="EMBL" id="PNF15499.1"/>
    </source>
</evidence>
<dbReference type="InterPro" id="IPR040032">
    <property type="entry name" value="DENND1A/B/C"/>
</dbReference>
<feature type="compositionally biased region" description="Low complexity" evidence="1">
    <location>
        <begin position="174"/>
        <end position="189"/>
    </location>
</feature>
<feature type="compositionally biased region" description="Basic and acidic residues" evidence="1">
    <location>
        <begin position="86"/>
        <end position="96"/>
    </location>
</feature>
<dbReference type="PANTHER" id="PTHR13196:SF14">
    <property type="entry name" value="UDENN DOMAIN-CONTAINING PROTEIN"/>
    <property type="match status" value="1"/>
</dbReference>
<protein>
    <submittedName>
        <fullName evidence="2">Uncharacterized protein</fullName>
    </submittedName>
</protein>
<dbReference type="GO" id="GO:0005829">
    <property type="term" value="C:cytosol"/>
    <property type="evidence" value="ECO:0007669"/>
    <property type="project" value="TreeGrafter"/>
</dbReference>
<comment type="caution">
    <text evidence="2">The sequence shown here is derived from an EMBL/GenBank/DDBJ whole genome shotgun (WGS) entry which is preliminary data.</text>
</comment>
<dbReference type="GO" id="GO:0005085">
    <property type="term" value="F:guanyl-nucleotide exchange factor activity"/>
    <property type="evidence" value="ECO:0007669"/>
    <property type="project" value="InterPro"/>
</dbReference>
<evidence type="ECO:0000313" key="3">
    <source>
        <dbReference type="Proteomes" id="UP000235965"/>
    </source>
</evidence>
<gene>
    <name evidence="2" type="ORF">B7P43_G17014</name>
</gene>
<dbReference type="EMBL" id="NEVH01025174">
    <property type="protein sequence ID" value="PNF15499.1"/>
    <property type="molecule type" value="Genomic_DNA"/>
</dbReference>
<feature type="region of interest" description="Disordered" evidence="1">
    <location>
        <begin position="230"/>
        <end position="252"/>
    </location>
</feature>
<sequence length="252" mass="28481">MQPFLRKMLQLQIFQQFIEDRLEMLNNGLGFSDEFEMEACNYSDKSSSKLKQQYKEWAYTMRKEGSAFFKTMKNKANPAMKSAVKSVKERGKDVRTAYKGIRSKLRDMQPREGLGSREDGLNESSKGDKPRSAPTSPINRRRPQTFAGPKATAAASFRKDPLLQRKNTVTTNRSRPYSPLSPSSDPGSPDVLGKSCTDTPGLQLSPLDMDLMGDLQDVIFRKCSSILDTEETKSPPIDRTVSYKEKKSAFRQ</sequence>
<dbReference type="GO" id="GO:0006897">
    <property type="term" value="P:endocytosis"/>
    <property type="evidence" value="ECO:0007669"/>
    <property type="project" value="TreeGrafter"/>
</dbReference>
<reference evidence="2 3" key="1">
    <citation type="submission" date="2017-12" db="EMBL/GenBank/DDBJ databases">
        <title>Hemimetabolous genomes reveal molecular basis of termite eusociality.</title>
        <authorList>
            <person name="Harrison M.C."/>
            <person name="Jongepier E."/>
            <person name="Robertson H.M."/>
            <person name="Arning N."/>
            <person name="Bitard-Feildel T."/>
            <person name="Chao H."/>
            <person name="Childers C.P."/>
            <person name="Dinh H."/>
            <person name="Doddapaneni H."/>
            <person name="Dugan S."/>
            <person name="Gowin J."/>
            <person name="Greiner C."/>
            <person name="Han Y."/>
            <person name="Hu H."/>
            <person name="Hughes D.S.T."/>
            <person name="Huylmans A.-K."/>
            <person name="Kemena C."/>
            <person name="Kremer L.P.M."/>
            <person name="Lee S.L."/>
            <person name="Lopez-Ezquerra A."/>
            <person name="Mallet L."/>
            <person name="Monroy-Kuhn J.M."/>
            <person name="Moser A."/>
            <person name="Murali S.C."/>
            <person name="Muzny D.M."/>
            <person name="Otani S."/>
            <person name="Piulachs M.-D."/>
            <person name="Poelchau M."/>
            <person name="Qu J."/>
            <person name="Schaub F."/>
            <person name="Wada-Katsumata A."/>
            <person name="Worley K.C."/>
            <person name="Xie Q."/>
            <person name="Ylla G."/>
            <person name="Poulsen M."/>
            <person name="Gibbs R.A."/>
            <person name="Schal C."/>
            <person name="Richards S."/>
            <person name="Belles X."/>
            <person name="Korb J."/>
            <person name="Bornberg-Bauer E."/>
        </authorList>
    </citation>
    <scope>NUCLEOTIDE SEQUENCE [LARGE SCALE GENOMIC DNA]</scope>
    <source>
        <tissue evidence="2">Whole body</tissue>
    </source>
</reference>
<dbReference type="Proteomes" id="UP000235965">
    <property type="component" value="Unassembled WGS sequence"/>
</dbReference>
<organism evidence="2 3">
    <name type="scientific">Cryptotermes secundus</name>
    <dbReference type="NCBI Taxonomy" id="105785"/>
    <lineage>
        <taxon>Eukaryota</taxon>
        <taxon>Metazoa</taxon>
        <taxon>Ecdysozoa</taxon>
        <taxon>Arthropoda</taxon>
        <taxon>Hexapoda</taxon>
        <taxon>Insecta</taxon>
        <taxon>Pterygota</taxon>
        <taxon>Neoptera</taxon>
        <taxon>Polyneoptera</taxon>
        <taxon>Dictyoptera</taxon>
        <taxon>Blattodea</taxon>
        <taxon>Blattoidea</taxon>
        <taxon>Termitoidae</taxon>
        <taxon>Kalotermitidae</taxon>
        <taxon>Cryptotermitinae</taxon>
        <taxon>Cryptotermes</taxon>
    </lineage>
</organism>
<dbReference type="GO" id="GO:1901981">
    <property type="term" value="F:phosphatidylinositol phosphate binding"/>
    <property type="evidence" value="ECO:0007669"/>
    <property type="project" value="TreeGrafter"/>
</dbReference>
<accession>A0A2J7PGP8</accession>
<proteinExistence type="predicted"/>
<dbReference type="GO" id="GO:0032456">
    <property type="term" value="P:endocytic recycling"/>
    <property type="evidence" value="ECO:0007669"/>
    <property type="project" value="TreeGrafter"/>
</dbReference>
<feature type="region of interest" description="Disordered" evidence="1">
    <location>
        <begin position="85"/>
        <end position="199"/>
    </location>
</feature>
<dbReference type="AlphaFoldDB" id="A0A2J7PGP8"/>
<evidence type="ECO:0000256" key="1">
    <source>
        <dbReference type="SAM" id="MobiDB-lite"/>
    </source>
</evidence>
<dbReference type="PANTHER" id="PTHR13196">
    <property type="entry name" value="DENN DOMAIN-CONTAINING"/>
    <property type="match status" value="1"/>
</dbReference>
<feature type="compositionally biased region" description="Basic and acidic residues" evidence="1">
    <location>
        <begin position="241"/>
        <end position="252"/>
    </location>
</feature>